<protein>
    <submittedName>
        <fullName evidence="2">Uncharacterized protein</fullName>
    </submittedName>
</protein>
<dbReference type="EMBL" id="LXQA010019947">
    <property type="protein sequence ID" value="MCH91219.1"/>
    <property type="molecule type" value="Genomic_DNA"/>
</dbReference>
<feature type="non-terminal residue" evidence="2">
    <location>
        <position position="64"/>
    </location>
</feature>
<dbReference type="AlphaFoldDB" id="A0A392MW91"/>
<organism evidence="2 3">
    <name type="scientific">Trifolium medium</name>
    <dbReference type="NCBI Taxonomy" id="97028"/>
    <lineage>
        <taxon>Eukaryota</taxon>
        <taxon>Viridiplantae</taxon>
        <taxon>Streptophyta</taxon>
        <taxon>Embryophyta</taxon>
        <taxon>Tracheophyta</taxon>
        <taxon>Spermatophyta</taxon>
        <taxon>Magnoliopsida</taxon>
        <taxon>eudicotyledons</taxon>
        <taxon>Gunneridae</taxon>
        <taxon>Pentapetalae</taxon>
        <taxon>rosids</taxon>
        <taxon>fabids</taxon>
        <taxon>Fabales</taxon>
        <taxon>Fabaceae</taxon>
        <taxon>Papilionoideae</taxon>
        <taxon>50 kb inversion clade</taxon>
        <taxon>NPAAA clade</taxon>
        <taxon>Hologalegina</taxon>
        <taxon>IRL clade</taxon>
        <taxon>Trifolieae</taxon>
        <taxon>Trifolium</taxon>
    </lineage>
</organism>
<dbReference type="Proteomes" id="UP000265520">
    <property type="component" value="Unassembled WGS sequence"/>
</dbReference>
<reference evidence="2 3" key="1">
    <citation type="journal article" date="2018" name="Front. Plant Sci.">
        <title>Red Clover (Trifolium pratense) and Zigzag Clover (T. medium) - A Picture of Genomic Similarities and Differences.</title>
        <authorList>
            <person name="Dluhosova J."/>
            <person name="Istvanek J."/>
            <person name="Nedelnik J."/>
            <person name="Repkova J."/>
        </authorList>
    </citation>
    <scope>NUCLEOTIDE SEQUENCE [LARGE SCALE GENOMIC DNA]</scope>
    <source>
        <strain evidence="3">cv. 10/8</strain>
        <tissue evidence="2">Leaf</tissue>
    </source>
</reference>
<accession>A0A392MW91</accession>
<feature type="region of interest" description="Disordered" evidence="1">
    <location>
        <begin position="32"/>
        <end position="64"/>
    </location>
</feature>
<evidence type="ECO:0000256" key="1">
    <source>
        <dbReference type="SAM" id="MobiDB-lite"/>
    </source>
</evidence>
<gene>
    <name evidence="2" type="ORF">A2U01_0012145</name>
</gene>
<evidence type="ECO:0000313" key="2">
    <source>
        <dbReference type="EMBL" id="MCH91219.1"/>
    </source>
</evidence>
<keyword evidence="3" id="KW-1185">Reference proteome</keyword>
<comment type="caution">
    <text evidence="2">The sequence shown here is derived from an EMBL/GenBank/DDBJ whole genome shotgun (WGS) entry which is preliminary data.</text>
</comment>
<name>A0A392MW91_9FABA</name>
<sequence>MAAELGAMMQPCDCHSDKFDKFDREDIENILSGTGDSIVSGTGGSKRREDIEDMVSGTGGSKRK</sequence>
<evidence type="ECO:0000313" key="3">
    <source>
        <dbReference type="Proteomes" id="UP000265520"/>
    </source>
</evidence>
<proteinExistence type="predicted"/>